<organism evidence="1 2">
    <name type="scientific">Pholiota conissans</name>
    <dbReference type="NCBI Taxonomy" id="109636"/>
    <lineage>
        <taxon>Eukaryota</taxon>
        <taxon>Fungi</taxon>
        <taxon>Dikarya</taxon>
        <taxon>Basidiomycota</taxon>
        <taxon>Agaricomycotina</taxon>
        <taxon>Agaricomycetes</taxon>
        <taxon>Agaricomycetidae</taxon>
        <taxon>Agaricales</taxon>
        <taxon>Agaricineae</taxon>
        <taxon>Strophariaceae</taxon>
        <taxon>Pholiota</taxon>
    </lineage>
</organism>
<gene>
    <name evidence="1" type="ORF">BDN70DRAFT_938861</name>
</gene>
<dbReference type="AlphaFoldDB" id="A0A9P5YLV9"/>
<sequence length="172" mass="19424">MPWAVKQSEMVDLDTTEESEFYVSPHVGSLDFTINFIVHHRRIPVFLEVETFRSLTLLSARESADDQMRQSFREFASATIPTPILYGLSAFGPRFCVYAFDSATQRIDPPTIARDLVIVNNIAPAARWAHNLLEPAGEAKFREVVNAVMGMTQDLPKRLGLSKSYTTLRFQA</sequence>
<dbReference type="Proteomes" id="UP000807469">
    <property type="component" value="Unassembled WGS sequence"/>
</dbReference>
<keyword evidence="2" id="KW-1185">Reference proteome</keyword>
<name>A0A9P5YLV9_9AGAR</name>
<dbReference type="EMBL" id="MU155664">
    <property type="protein sequence ID" value="KAF9471552.1"/>
    <property type="molecule type" value="Genomic_DNA"/>
</dbReference>
<accession>A0A9P5YLV9</accession>
<evidence type="ECO:0000313" key="2">
    <source>
        <dbReference type="Proteomes" id="UP000807469"/>
    </source>
</evidence>
<dbReference type="OrthoDB" id="3254408at2759"/>
<evidence type="ECO:0000313" key="1">
    <source>
        <dbReference type="EMBL" id="KAF9471552.1"/>
    </source>
</evidence>
<reference evidence="1" key="1">
    <citation type="submission" date="2020-11" db="EMBL/GenBank/DDBJ databases">
        <authorList>
            <consortium name="DOE Joint Genome Institute"/>
            <person name="Ahrendt S."/>
            <person name="Riley R."/>
            <person name="Andreopoulos W."/>
            <person name="Labutti K."/>
            <person name="Pangilinan J."/>
            <person name="Ruiz-Duenas F.J."/>
            <person name="Barrasa J.M."/>
            <person name="Sanchez-Garcia M."/>
            <person name="Camarero S."/>
            <person name="Miyauchi S."/>
            <person name="Serrano A."/>
            <person name="Linde D."/>
            <person name="Babiker R."/>
            <person name="Drula E."/>
            <person name="Ayuso-Fernandez I."/>
            <person name="Pacheco R."/>
            <person name="Padilla G."/>
            <person name="Ferreira P."/>
            <person name="Barriuso J."/>
            <person name="Kellner H."/>
            <person name="Castanera R."/>
            <person name="Alfaro M."/>
            <person name="Ramirez L."/>
            <person name="Pisabarro A.G."/>
            <person name="Kuo A."/>
            <person name="Tritt A."/>
            <person name="Lipzen A."/>
            <person name="He G."/>
            <person name="Yan M."/>
            <person name="Ng V."/>
            <person name="Cullen D."/>
            <person name="Martin F."/>
            <person name="Rosso M.-N."/>
            <person name="Henrissat B."/>
            <person name="Hibbett D."/>
            <person name="Martinez A.T."/>
            <person name="Grigoriev I.V."/>
        </authorList>
    </citation>
    <scope>NUCLEOTIDE SEQUENCE</scope>
    <source>
        <strain evidence="1">CIRM-BRFM 674</strain>
    </source>
</reference>
<proteinExistence type="predicted"/>
<protein>
    <submittedName>
        <fullName evidence="1">Uncharacterized protein</fullName>
    </submittedName>
</protein>
<comment type="caution">
    <text evidence="1">The sequence shown here is derived from an EMBL/GenBank/DDBJ whole genome shotgun (WGS) entry which is preliminary data.</text>
</comment>